<reference evidence="2 3" key="1">
    <citation type="journal article" date="2019" name="Commun. Biol.">
        <title>The bagworm genome reveals a unique fibroin gene that provides high tensile strength.</title>
        <authorList>
            <person name="Kono N."/>
            <person name="Nakamura H."/>
            <person name="Ohtoshi R."/>
            <person name="Tomita M."/>
            <person name="Numata K."/>
            <person name="Arakawa K."/>
        </authorList>
    </citation>
    <scope>NUCLEOTIDE SEQUENCE [LARGE SCALE GENOMIC DNA]</scope>
</reference>
<sequence>MSAICARNTDSRSYRNDRHGSWAFNFYAVAAKLIVNIVNLLLPFWLYLHVFLRSKPLIMSGSLLLMSASLRENLFFQLTNLLFLLAAQIKSRRSRDHRRSSSYYHLSIIHLMSHNMTPHHPPVLFTFRHLNPISDTKCYGMTLSGVRRLRSANGNVRSFCVSASRQKKRRKRHLSLRKQLKGRRTVGRCCDSWTLGARERQLFWDT</sequence>
<evidence type="ECO:0000313" key="2">
    <source>
        <dbReference type="EMBL" id="GBP39207.1"/>
    </source>
</evidence>
<keyword evidence="1" id="KW-0812">Transmembrane</keyword>
<organism evidence="2 3">
    <name type="scientific">Eumeta variegata</name>
    <name type="common">Bagworm moth</name>
    <name type="synonym">Eumeta japonica</name>
    <dbReference type="NCBI Taxonomy" id="151549"/>
    <lineage>
        <taxon>Eukaryota</taxon>
        <taxon>Metazoa</taxon>
        <taxon>Ecdysozoa</taxon>
        <taxon>Arthropoda</taxon>
        <taxon>Hexapoda</taxon>
        <taxon>Insecta</taxon>
        <taxon>Pterygota</taxon>
        <taxon>Neoptera</taxon>
        <taxon>Endopterygota</taxon>
        <taxon>Lepidoptera</taxon>
        <taxon>Glossata</taxon>
        <taxon>Ditrysia</taxon>
        <taxon>Tineoidea</taxon>
        <taxon>Psychidae</taxon>
        <taxon>Oiketicinae</taxon>
        <taxon>Eumeta</taxon>
    </lineage>
</organism>
<proteinExistence type="predicted"/>
<evidence type="ECO:0000313" key="3">
    <source>
        <dbReference type="Proteomes" id="UP000299102"/>
    </source>
</evidence>
<keyword evidence="3" id="KW-1185">Reference proteome</keyword>
<dbReference type="EMBL" id="BGZK01000361">
    <property type="protein sequence ID" value="GBP39207.1"/>
    <property type="molecule type" value="Genomic_DNA"/>
</dbReference>
<feature type="transmembrane region" description="Helical" evidence="1">
    <location>
        <begin position="68"/>
        <end position="89"/>
    </location>
</feature>
<evidence type="ECO:0000256" key="1">
    <source>
        <dbReference type="SAM" id="Phobius"/>
    </source>
</evidence>
<name>A0A4C1VLM5_EUMVA</name>
<gene>
    <name evidence="2" type="ORF">EVAR_26993_1</name>
</gene>
<dbReference type="AlphaFoldDB" id="A0A4C1VLM5"/>
<protein>
    <submittedName>
        <fullName evidence="2">Uncharacterized protein</fullName>
    </submittedName>
</protein>
<keyword evidence="1" id="KW-0472">Membrane</keyword>
<keyword evidence="1" id="KW-1133">Transmembrane helix</keyword>
<comment type="caution">
    <text evidence="2">The sequence shown here is derived from an EMBL/GenBank/DDBJ whole genome shotgun (WGS) entry which is preliminary data.</text>
</comment>
<accession>A0A4C1VLM5</accession>
<feature type="transmembrane region" description="Helical" evidence="1">
    <location>
        <begin position="22"/>
        <end position="48"/>
    </location>
</feature>
<dbReference type="Proteomes" id="UP000299102">
    <property type="component" value="Unassembled WGS sequence"/>
</dbReference>